<dbReference type="InterPro" id="IPR010028">
    <property type="entry name" value="Acid_phosphatase_pln"/>
</dbReference>
<evidence type="ECO:0008006" key="6">
    <source>
        <dbReference type="Google" id="ProtNLM"/>
    </source>
</evidence>
<dbReference type="NCBIfam" id="TIGR01675">
    <property type="entry name" value="plant-AP"/>
    <property type="match status" value="3"/>
</dbReference>
<sequence length="749" mass="84241">MTFSRSSSISFFILALFGVLINPAISSRVSSFIKLPSSVESRSSDVSYCEGWRLAAETNNAGTWRVVPSQCENYVKNYINGGQFDKDYDVLASYAIAYAKTINLAGKDKDAWVFDVDETLLSNLEYYKAHGYGSEPYDNTLFNEWVVKGNAPGFDASLRLYKALKKLGFTIILLTGRDESQRSITEKNLRDAGYFGWNRLLLRGHEDQGKAAAQYKSEQRAKVVKEGYTIHGSAGDQWSDLQGFAVATRSFKVPNPISITFFILALFAVLINPAISSRASSFIKPPRRSSIASYCESWRLAAETNNAGTWKVVPFQCENYVKNYINGGQFDKDYDVVASYAIAYAKTVKLGRDGKDAWVFDIDETLLSNIEYYKAHGYGSQPYDNTLFNEWVVKGTAPGFDASLRLYKALKKLGFTIILLTGRDESQRSITEKNLRDVGYFGWNRLLLRGKNDQGKAATQYKSEQRSKVVKEGYKIHGNTGDQWSDLQGFAVAARSFKVPNPILSIWFFFFVFLINPSISIRTSFIKLPTSDESRYCDSWRLAAETNNAGTWDVIPSICVDSVAEYLNGDQFRSDYDVIADYALAFAKSVEISGDGKDVWIFDIDETLLTNIDYYKAHGYGSEPYDDNSFSEWVVQGTAPAFDASLRLYNALKKLGFTIILLTGRDEHQRISTETNLRDAGYSGWERLLLRGPNDQGKSATNYKSEQRSKLIEEGFKIRGNSGDQWSDLLGFAVADRSFKVPNPIYYIP</sequence>
<dbReference type="CDD" id="cd07535">
    <property type="entry name" value="HAD_VSP"/>
    <property type="match status" value="3"/>
</dbReference>
<name>A0A8S2B0Y3_ARAAE</name>
<feature type="chain" id="PRO_5035855892" description="Acid phosphatase" evidence="3">
    <location>
        <begin position="27"/>
        <end position="749"/>
    </location>
</feature>
<feature type="transmembrane region" description="Helical" evidence="2">
    <location>
        <begin position="503"/>
        <end position="521"/>
    </location>
</feature>
<dbReference type="SUPFAM" id="SSF56784">
    <property type="entry name" value="HAD-like"/>
    <property type="match status" value="3"/>
</dbReference>
<keyword evidence="2" id="KW-0472">Membrane</keyword>
<keyword evidence="1 3" id="KW-0732">Signal</keyword>
<keyword evidence="5" id="KW-1185">Reference proteome</keyword>
<evidence type="ECO:0000256" key="2">
    <source>
        <dbReference type="SAM" id="Phobius"/>
    </source>
</evidence>
<dbReference type="InterPro" id="IPR036412">
    <property type="entry name" value="HAD-like_sf"/>
</dbReference>
<dbReference type="InterPro" id="IPR005519">
    <property type="entry name" value="Acid_phosphat_B-like"/>
</dbReference>
<evidence type="ECO:0000256" key="1">
    <source>
        <dbReference type="ARBA" id="ARBA00022729"/>
    </source>
</evidence>
<gene>
    <name evidence="4" type="ORF">AARE701A_LOCUS18152</name>
</gene>
<evidence type="ECO:0000313" key="4">
    <source>
        <dbReference type="EMBL" id="CAE6170045.1"/>
    </source>
</evidence>
<dbReference type="EMBL" id="LR999457">
    <property type="protein sequence ID" value="CAE6170045.1"/>
    <property type="molecule type" value="Genomic_DNA"/>
</dbReference>
<dbReference type="PANTHER" id="PTHR31284">
    <property type="entry name" value="ACID PHOSPHATASE-LIKE PROTEIN"/>
    <property type="match status" value="1"/>
</dbReference>
<reference evidence="4" key="1">
    <citation type="submission" date="2021-01" db="EMBL/GenBank/DDBJ databases">
        <authorList>
            <person name="Bezrukov I."/>
        </authorList>
    </citation>
    <scope>NUCLEOTIDE SEQUENCE</scope>
</reference>
<dbReference type="InterPro" id="IPR023214">
    <property type="entry name" value="HAD_sf"/>
</dbReference>
<feature type="signal peptide" evidence="3">
    <location>
        <begin position="1"/>
        <end position="26"/>
    </location>
</feature>
<proteinExistence type="predicted"/>
<feature type="transmembrane region" description="Helical" evidence="2">
    <location>
        <begin position="257"/>
        <end position="275"/>
    </location>
</feature>
<organism evidence="4 5">
    <name type="scientific">Arabidopsis arenosa</name>
    <name type="common">Sand rock-cress</name>
    <name type="synonym">Cardaminopsis arenosa</name>
    <dbReference type="NCBI Taxonomy" id="38785"/>
    <lineage>
        <taxon>Eukaryota</taxon>
        <taxon>Viridiplantae</taxon>
        <taxon>Streptophyta</taxon>
        <taxon>Embryophyta</taxon>
        <taxon>Tracheophyta</taxon>
        <taxon>Spermatophyta</taxon>
        <taxon>Magnoliopsida</taxon>
        <taxon>eudicotyledons</taxon>
        <taxon>Gunneridae</taxon>
        <taxon>Pentapetalae</taxon>
        <taxon>rosids</taxon>
        <taxon>malvids</taxon>
        <taxon>Brassicales</taxon>
        <taxon>Brassicaceae</taxon>
        <taxon>Camelineae</taxon>
        <taxon>Arabidopsis</taxon>
    </lineage>
</organism>
<dbReference type="Gene3D" id="3.40.50.1000">
    <property type="entry name" value="HAD superfamily/HAD-like"/>
    <property type="match status" value="3"/>
</dbReference>
<keyword evidence="2" id="KW-0812">Transmembrane</keyword>
<dbReference type="PANTHER" id="PTHR31284:SF10">
    <property type="entry name" value="ACID PHOSPHATASE-LIKE PROTEIN"/>
    <property type="match status" value="1"/>
</dbReference>
<keyword evidence="2" id="KW-1133">Transmembrane helix</keyword>
<dbReference type="Proteomes" id="UP000682877">
    <property type="component" value="Chromosome 7"/>
</dbReference>
<dbReference type="AlphaFoldDB" id="A0A8S2B0Y3"/>
<accession>A0A8S2B0Y3</accession>
<protein>
    <recommendedName>
        <fullName evidence="6">Acid phosphatase</fullName>
    </recommendedName>
</protein>
<evidence type="ECO:0000256" key="3">
    <source>
        <dbReference type="SAM" id="SignalP"/>
    </source>
</evidence>
<dbReference type="Pfam" id="PF03767">
    <property type="entry name" value="Acid_phosphat_B"/>
    <property type="match status" value="3"/>
</dbReference>
<dbReference type="GO" id="GO:0003993">
    <property type="term" value="F:acid phosphatase activity"/>
    <property type="evidence" value="ECO:0007669"/>
    <property type="project" value="InterPro"/>
</dbReference>
<evidence type="ECO:0000313" key="5">
    <source>
        <dbReference type="Proteomes" id="UP000682877"/>
    </source>
</evidence>